<feature type="domain" description="Cytosol aminopeptidase" evidence="9">
    <location>
        <begin position="349"/>
        <end position="356"/>
    </location>
</feature>
<dbReference type="AlphaFoldDB" id="A0A0Q9YLB9"/>
<feature type="active site" evidence="8">
    <location>
        <position position="355"/>
    </location>
</feature>
<dbReference type="PROSITE" id="PS00631">
    <property type="entry name" value="CYTOSOL_AP"/>
    <property type="match status" value="1"/>
</dbReference>
<dbReference type="EMBL" id="LKAJ02000001">
    <property type="protein sequence ID" value="MCS5711007.1"/>
    <property type="molecule type" value="Genomic_DNA"/>
</dbReference>
<comment type="similarity">
    <text evidence="3 8">Belongs to the peptidase M17 family.</text>
</comment>
<evidence type="ECO:0000256" key="7">
    <source>
        <dbReference type="ARBA" id="ARBA00023211"/>
    </source>
</evidence>
<dbReference type="Gene3D" id="3.40.220.10">
    <property type="entry name" value="Leucine Aminopeptidase, subunit E, domain 1"/>
    <property type="match status" value="1"/>
</dbReference>
<keyword evidence="7 8" id="KW-0464">Manganese</keyword>
<keyword evidence="12" id="KW-1185">Reference proteome</keyword>
<accession>A0A0Q9YLB9</accession>
<keyword evidence="8" id="KW-0963">Cytoplasm</keyword>
<evidence type="ECO:0000256" key="4">
    <source>
        <dbReference type="ARBA" id="ARBA00022438"/>
    </source>
</evidence>
<gene>
    <name evidence="8 10" type="primary">pepA</name>
    <name evidence="11" type="ORF">HT99x_006155</name>
    <name evidence="10" type="ORF">HT99x_01616</name>
</gene>
<dbReference type="InterPro" id="IPR023042">
    <property type="entry name" value="Peptidase_M17_leu_NH2_pept"/>
</dbReference>
<evidence type="ECO:0000259" key="9">
    <source>
        <dbReference type="PROSITE" id="PS00631"/>
    </source>
</evidence>
<feature type="binding site" evidence="8">
    <location>
        <position position="351"/>
    </location>
    <ligand>
        <name>Mn(2+)</name>
        <dbReference type="ChEBI" id="CHEBI:29035"/>
        <label>1</label>
    </ligand>
</feature>
<dbReference type="EC" id="3.4.11.1" evidence="8"/>
<evidence type="ECO:0000256" key="6">
    <source>
        <dbReference type="ARBA" id="ARBA00022801"/>
    </source>
</evidence>
<sequence length="498" mass="54008">MDFNVKSAHPEKQRADCIIVAVSEPRRLSRAADIINQASKGYLTSLLKRGELEGKFGRFLLLQNIPGITAGRILLVGQGKETMTESAFRDLVARVALYLNDIPVSDVLSFLTEVEVKDRDIGWKIQQSILALRASQYRFDDFKSSKSKKIFSLKQMTFHVAHKKEALLGEKACEQGIAIANGIKLTKDLANVPANVCNPSYLAKQAKDFAKQHGKDIVSCAILEEKEMKALGMGLLLSVTQGSTTPAKLITLEYRGAKKSVKPIVLVGKGITFDTGGNSIKVPPHMVGMKYDMCGAATVFGVMQAAIELELPLNLIGVIPSCENMPGANSTRPEDIVTSMSGLTVEILNTDAEGRLILADALTYSERFQPAAVIDIATLTGACQLALGPYASGLMSNNDELAKSLLQAGQQSGDRAWQLPLWDEYHEALKSEFADISNVPFSDIGARTVVAGCFLAKFTQKYPWAHLDVANTATNAGSKRGATGRPVTLLMQYLLDIL</sequence>
<feature type="binding site" evidence="8">
    <location>
        <position position="269"/>
    </location>
    <ligand>
        <name>Mn(2+)</name>
        <dbReference type="ChEBI" id="CHEBI:29035"/>
        <label>2</label>
    </ligand>
</feature>
<dbReference type="STRING" id="295108.HT99x_01616"/>
<reference evidence="11" key="2">
    <citation type="journal article" date="2016" name="Genome Announc.">
        <title>Draft Genome Sequences of Two Novel Amoeba-Resistant Intranuclear Bacteria, 'Candidatus Berkiella cookevillensis' and 'Candidatus Berkiella aquae'.</title>
        <authorList>
            <person name="Mehari Y.T."/>
            <person name="Arivett B.A."/>
            <person name="Farone A.L."/>
            <person name="Gunderson J.H."/>
            <person name="Farone M.B."/>
        </authorList>
    </citation>
    <scope>NUCLEOTIDE SEQUENCE</scope>
    <source>
        <strain evidence="11">HT99</strain>
    </source>
</reference>
<dbReference type="PANTHER" id="PTHR11963:SF23">
    <property type="entry name" value="CYTOSOL AMINOPEPTIDASE"/>
    <property type="match status" value="1"/>
</dbReference>
<dbReference type="PATRIC" id="fig|1590043.3.peg.1647"/>
<keyword evidence="6 8" id="KW-0378">Hydrolase</keyword>
<dbReference type="InterPro" id="IPR011356">
    <property type="entry name" value="Leucine_aapep/pepB"/>
</dbReference>
<dbReference type="PANTHER" id="PTHR11963">
    <property type="entry name" value="LEUCINE AMINOPEPTIDASE-RELATED"/>
    <property type="match status" value="1"/>
</dbReference>
<evidence type="ECO:0000313" key="12">
    <source>
        <dbReference type="Proteomes" id="UP000051497"/>
    </source>
</evidence>
<feature type="binding site" evidence="8">
    <location>
        <position position="353"/>
    </location>
    <ligand>
        <name>Mn(2+)</name>
        <dbReference type="ChEBI" id="CHEBI:29035"/>
        <label>2</label>
    </ligand>
</feature>
<comment type="subcellular location">
    <subcellularLocation>
        <location evidence="8">Cytoplasm</location>
    </subcellularLocation>
</comment>
<dbReference type="PRINTS" id="PR00481">
    <property type="entry name" value="LAMNOPPTDASE"/>
</dbReference>
<protein>
    <recommendedName>
        <fullName evidence="8">Probable cytosol aminopeptidase</fullName>
        <ecNumber evidence="8">3.4.11.1</ecNumber>
    </recommendedName>
    <alternativeName>
        <fullName evidence="8">Leucine aminopeptidase</fullName>
        <shortName evidence="8">LAP</shortName>
        <ecNumber evidence="8">3.4.11.10</ecNumber>
    </alternativeName>
    <alternativeName>
        <fullName evidence="8">Leucyl aminopeptidase</fullName>
    </alternativeName>
</protein>
<dbReference type="InterPro" id="IPR008283">
    <property type="entry name" value="Peptidase_M17_N"/>
</dbReference>
<dbReference type="EC" id="3.4.11.10" evidence="8"/>
<dbReference type="Gene3D" id="3.40.630.10">
    <property type="entry name" value="Zn peptidases"/>
    <property type="match status" value="1"/>
</dbReference>
<dbReference type="SUPFAM" id="SSF52949">
    <property type="entry name" value="Macro domain-like"/>
    <property type="match status" value="1"/>
</dbReference>
<feature type="binding site" evidence="8">
    <location>
        <position position="274"/>
    </location>
    <ligand>
        <name>Mn(2+)</name>
        <dbReference type="ChEBI" id="CHEBI:29035"/>
        <label>2</label>
    </ligand>
</feature>
<dbReference type="GO" id="GO:0006508">
    <property type="term" value="P:proteolysis"/>
    <property type="evidence" value="ECO:0007669"/>
    <property type="project" value="UniProtKB-KW"/>
</dbReference>
<comment type="caution">
    <text evidence="10">The sequence shown here is derived from an EMBL/GenBank/DDBJ whole genome shotgun (WGS) entry which is preliminary data.</text>
</comment>
<dbReference type="CDD" id="cd00433">
    <property type="entry name" value="Peptidase_M17"/>
    <property type="match status" value="1"/>
</dbReference>
<evidence type="ECO:0000256" key="3">
    <source>
        <dbReference type="ARBA" id="ARBA00009528"/>
    </source>
</evidence>
<organism evidence="10">
    <name type="scientific">Candidatus Berkiella aquae</name>
    <dbReference type="NCBI Taxonomy" id="295108"/>
    <lineage>
        <taxon>Bacteria</taxon>
        <taxon>Pseudomonadati</taxon>
        <taxon>Pseudomonadota</taxon>
        <taxon>Gammaproteobacteria</taxon>
        <taxon>Candidatus Berkiellales</taxon>
        <taxon>Candidatus Berkiellaceae</taxon>
        <taxon>Candidatus Berkiella</taxon>
    </lineage>
</organism>
<dbReference type="GO" id="GO:0005737">
    <property type="term" value="C:cytoplasm"/>
    <property type="evidence" value="ECO:0007669"/>
    <property type="project" value="UniProtKB-SubCell"/>
</dbReference>
<dbReference type="NCBIfam" id="NF002074">
    <property type="entry name" value="PRK00913.1-4"/>
    <property type="match status" value="1"/>
</dbReference>
<dbReference type="Pfam" id="PF00883">
    <property type="entry name" value="Peptidase_M17"/>
    <property type="match status" value="1"/>
</dbReference>
<dbReference type="Proteomes" id="UP000051497">
    <property type="component" value="Unassembled WGS sequence"/>
</dbReference>
<dbReference type="SUPFAM" id="SSF53187">
    <property type="entry name" value="Zn-dependent exopeptidases"/>
    <property type="match status" value="1"/>
</dbReference>
<evidence type="ECO:0000313" key="10">
    <source>
        <dbReference type="EMBL" id="KRG21440.1"/>
    </source>
</evidence>
<feature type="active site" evidence="8">
    <location>
        <position position="281"/>
    </location>
</feature>
<keyword evidence="8" id="KW-0479">Metal-binding</keyword>
<dbReference type="InterPro" id="IPR043472">
    <property type="entry name" value="Macro_dom-like"/>
</dbReference>
<dbReference type="GO" id="GO:0070006">
    <property type="term" value="F:metalloaminopeptidase activity"/>
    <property type="evidence" value="ECO:0007669"/>
    <property type="project" value="InterPro"/>
</dbReference>
<evidence type="ECO:0000313" key="11">
    <source>
        <dbReference type="EMBL" id="MCS5711007.1"/>
    </source>
</evidence>
<reference evidence="11" key="3">
    <citation type="submission" date="2021-06" db="EMBL/GenBank/DDBJ databases">
        <title>Genomic Description and Analysis of Intracellular Bacteria, Candidatus Berkiella cookevillensis and Candidatus Berkiella aquae.</title>
        <authorList>
            <person name="Kidane D.T."/>
            <person name="Mehari Y.T."/>
            <person name="Rice F.C."/>
            <person name="Arivett B.A."/>
            <person name="Farone A.L."/>
            <person name="Berk S.G."/>
            <person name="Farone M.B."/>
        </authorList>
    </citation>
    <scope>NUCLEOTIDE SEQUENCE</scope>
    <source>
        <strain evidence="11">HT99</strain>
    </source>
</reference>
<evidence type="ECO:0000256" key="8">
    <source>
        <dbReference type="HAMAP-Rule" id="MF_00181"/>
    </source>
</evidence>
<dbReference type="EMBL" id="LKAJ01000005">
    <property type="protein sequence ID" value="KRG21440.1"/>
    <property type="molecule type" value="Genomic_DNA"/>
</dbReference>
<feature type="binding site" evidence="8">
    <location>
        <position position="353"/>
    </location>
    <ligand>
        <name>Mn(2+)</name>
        <dbReference type="ChEBI" id="CHEBI:29035"/>
        <label>1</label>
    </ligand>
</feature>
<dbReference type="GO" id="GO:0030145">
    <property type="term" value="F:manganese ion binding"/>
    <property type="evidence" value="ECO:0007669"/>
    <property type="project" value="UniProtKB-UniRule"/>
</dbReference>
<dbReference type="HAMAP" id="MF_00181">
    <property type="entry name" value="Cytosol_peptidase_M17"/>
    <property type="match status" value="1"/>
</dbReference>
<evidence type="ECO:0000256" key="5">
    <source>
        <dbReference type="ARBA" id="ARBA00022670"/>
    </source>
</evidence>
<keyword evidence="4 8" id="KW-0031">Aminopeptidase</keyword>
<proteinExistence type="inferred from homology"/>
<dbReference type="InterPro" id="IPR000819">
    <property type="entry name" value="Peptidase_M17_C"/>
</dbReference>
<reference evidence="10" key="1">
    <citation type="submission" date="2015-09" db="EMBL/GenBank/DDBJ databases">
        <title>Draft Genome Sequences of Two Novel Amoeba-resistant Intranuclear Bacteria, Candidatus Berkiella cookevillensis and Candidatus Berkiella aquae.</title>
        <authorList>
            <person name="Mehari Y.T."/>
            <person name="Arivett B.A."/>
            <person name="Farone A.L."/>
            <person name="Gunderson J.H."/>
            <person name="Farone M.B."/>
        </authorList>
    </citation>
    <scope>NUCLEOTIDE SEQUENCE [LARGE SCALE GENOMIC DNA]</scope>
    <source>
        <strain evidence="10">HT99</strain>
    </source>
</reference>
<comment type="cofactor">
    <cofactor evidence="8">
        <name>Mn(2+)</name>
        <dbReference type="ChEBI" id="CHEBI:29035"/>
    </cofactor>
    <text evidence="8">Binds 2 manganese ions per subunit.</text>
</comment>
<feature type="binding site" evidence="8">
    <location>
        <position position="274"/>
    </location>
    <ligand>
        <name>Mn(2+)</name>
        <dbReference type="ChEBI" id="CHEBI:29035"/>
        <label>1</label>
    </ligand>
</feature>
<dbReference type="Pfam" id="PF02789">
    <property type="entry name" value="Peptidase_M17_N"/>
    <property type="match status" value="1"/>
</dbReference>
<dbReference type="OrthoDB" id="9809354at2"/>
<comment type="catalytic activity">
    <reaction evidence="2 8">
        <text>Release of an N-terminal amino acid, preferentially leucine, but not glutamic or aspartic acids.</text>
        <dbReference type="EC" id="3.4.11.10"/>
    </reaction>
</comment>
<evidence type="ECO:0000256" key="1">
    <source>
        <dbReference type="ARBA" id="ARBA00000135"/>
    </source>
</evidence>
<comment type="catalytic activity">
    <reaction evidence="1 8">
        <text>Release of an N-terminal amino acid, Xaa-|-Yaa-, in which Xaa is preferably Leu, but may be other amino acids including Pro although not Arg or Lys, and Yaa may be Pro. Amino acid amides and methyl esters are also readily hydrolyzed, but rates on arylamides are exceedingly low.</text>
        <dbReference type="EC" id="3.4.11.1"/>
    </reaction>
</comment>
<evidence type="ECO:0000256" key="2">
    <source>
        <dbReference type="ARBA" id="ARBA00000967"/>
    </source>
</evidence>
<feature type="binding site" evidence="8">
    <location>
        <position position="292"/>
    </location>
    <ligand>
        <name>Mn(2+)</name>
        <dbReference type="ChEBI" id="CHEBI:29035"/>
        <label>2</label>
    </ligand>
</feature>
<dbReference type="RefSeq" id="WP_075066239.1">
    <property type="nucleotide sequence ID" value="NZ_LKAJ02000001.1"/>
</dbReference>
<comment type="function">
    <text evidence="8">Presumably involved in the processing and regular turnover of intracellular proteins. Catalyzes the removal of unsubstituted N-terminal amino acids from various peptides.</text>
</comment>
<name>A0A0Q9YLB9_9GAMM</name>
<keyword evidence="5 8" id="KW-0645">Protease</keyword>